<organism evidence="5">
    <name type="scientific">uncultured Sulfurovum sp</name>
    <dbReference type="NCBI Taxonomy" id="269237"/>
    <lineage>
        <taxon>Bacteria</taxon>
        <taxon>Pseudomonadati</taxon>
        <taxon>Campylobacterota</taxon>
        <taxon>Epsilonproteobacteria</taxon>
        <taxon>Campylobacterales</taxon>
        <taxon>Sulfurovaceae</taxon>
        <taxon>Sulfurovum</taxon>
        <taxon>environmental samples</taxon>
    </lineage>
</organism>
<dbReference type="PANTHER" id="PTHR43485">
    <property type="entry name" value="HYDROGENASE-4 COMPONENT G"/>
    <property type="match status" value="1"/>
</dbReference>
<name>A0A6S6TH00_9BACT</name>
<dbReference type="EMBL" id="CACVAR010000309">
    <property type="protein sequence ID" value="CAA6820132.1"/>
    <property type="molecule type" value="Genomic_DNA"/>
</dbReference>
<dbReference type="InterPro" id="IPR052197">
    <property type="entry name" value="ComplexI_49kDa-like"/>
</dbReference>
<dbReference type="InterPro" id="IPR001135">
    <property type="entry name" value="NADH_Q_OxRdtase_suD"/>
</dbReference>
<dbReference type="SUPFAM" id="SSF143243">
    <property type="entry name" value="Nqo5-like"/>
    <property type="match status" value="1"/>
</dbReference>
<dbReference type="InterPro" id="IPR037232">
    <property type="entry name" value="NADH_quin_OxRdtase_su_C/D-like"/>
</dbReference>
<keyword evidence="1" id="KW-0560">Oxidoreductase</keyword>
<sequence>MRLIARFAQEKDDFFEIITVYDKRVIKERLNKKTPALISIAKDYPAAVWFERKISDDFGISILYSNDERPFVKHEHFPLGIYPMRKGFTQSTIRHEGEEAIDIKMNQGVVIGPTHPYHLESVQLQFFDRKQTVLHFEMMPFYKYRGIEKMLEGLKVSEGREVVERISASSSVAYQMAFLDIELQASKKTLPDMIKKRHSFLLELERVINHLTDLSLLCQLVEFSDGAEFFIKFVEEGRKTMKELTGHRFGFSSVRVDSDFQNMDEAYNFVFLLEKELLVFRKWIETRDKILEQTLLLGQIPKQKVLDYGLVGIMARCSGVRLDRREEEPFFEKHDYYMNVEDAGDTFSRFNIRISEIFTSLRIMRTLSKNDVLPFFLGTVNDGEYYSYVESSLGELMMYIAVKEGVIERFYVRDPSFLNAQALPFCVKNSDVSNIGLIIKSLPLNISAIDL</sequence>
<dbReference type="InterPro" id="IPR001268">
    <property type="entry name" value="NADH_UbQ_OxRdtase_30kDa_su"/>
</dbReference>
<dbReference type="Gene3D" id="1.10.645.10">
    <property type="entry name" value="Cytochrome-c3 Hydrogenase, chain B"/>
    <property type="match status" value="1"/>
</dbReference>
<evidence type="ECO:0000259" key="3">
    <source>
        <dbReference type="Pfam" id="PF00329"/>
    </source>
</evidence>
<evidence type="ECO:0000256" key="1">
    <source>
        <dbReference type="ARBA" id="ARBA00023002"/>
    </source>
</evidence>
<dbReference type="GO" id="GO:0051287">
    <property type="term" value="F:NAD binding"/>
    <property type="evidence" value="ECO:0007669"/>
    <property type="project" value="InterPro"/>
</dbReference>
<dbReference type="GO" id="GO:0008137">
    <property type="term" value="F:NADH dehydrogenase (ubiquinone) activity"/>
    <property type="evidence" value="ECO:0007669"/>
    <property type="project" value="InterPro"/>
</dbReference>
<evidence type="ECO:0000313" key="5">
    <source>
        <dbReference type="EMBL" id="CAA6820132.1"/>
    </source>
</evidence>
<dbReference type="PANTHER" id="PTHR43485:SF1">
    <property type="entry name" value="FORMATE HYDROGENLYASE SUBUNIT 5-RELATED"/>
    <property type="match status" value="1"/>
</dbReference>
<reference evidence="5" key="1">
    <citation type="submission" date="2020-01" db="EMBL/GenBank/DDBJ databases">
        <authorList>
            <person name="Meier V. D."/>
            <person name="Meier V D."/>
        </authorList>
    </citation>
    <scope>NUCLEOTIDE SEQUENCE</scope>
    <source>
        <strain evidence="5">HLG_WM_MAG_03</strain>
    </source>
</reference>
<dbReference type="AlphaFoldDB" id="A0A6S6TH00"/>
<dbReference type="Pfam" id="PF00329">
    <property type="entry name" value="Complex1_30kDa"/>
    <property type="match status" value="1"/>
</dbReference>
<feature type="domain" description="NADH:ubiquinone oxidoreductase 30kDa subunit" evidence="3">
    <location>
        <begin position="26"/>
        <end position="90"/>
    </location>
</feature>
<dbReference type="GO" id="GO:0016829">
    <property type="term" value="F:lyase activity"/>
    <property type="evidence" value="ECO:0007669"/>
    <property type="project" value="UniProtKB-KW"/>
</dbReference>
<protein>
    <submittedName>
        <fullName evidence="5">Formate hydrogenlyase subunit 5</fullName>
    </submittedName>
</protein>
<dbReference type="SUPFAM" id="SSF56762">
    <property type="entry name" value="HydB/Nqo4-like"/>
    <property type="match status" value="1"/>
</dbReference>
<gene>
    <name evidence="5" type="ORF">HELGO_WM21301</name>
</gene>
<proteinExistence type="predicted"/>
<dbReference type="GO" id="GO:0016651">
    <property type="term" value="F:oxidoreductase activity, acting on NAD(P)H"/>
    <property type="evidence" value="ECO:0007669"/>
    <property type="project" value="InterPro"/>
</dbReference>
<evidence type="ECO:0000259" key="4">
    <source>
        <dbReference type="Pfam" id="PF00346"/>
    </source>
</evidence>
<dbReference type="Pfam" id="PF00346">
    <property type="entry name" value="Complex1_49kDa"/>
    <property type="match status" value="2"/>
</dbReference>
<feature type="domain" description="NADH-quinone oxidoreductase subunit D" evidence="4">
    <location>
        <begin position="380"/>
        <end position="450"/>
    </location>
</feature>
<feature type="domain" description="NADH-quinone oxidoreductase subunit D" evidence="4">
    <location>
        <begin position="239"/>
        <end position="369"/>
    </location>
</feature>
<dbReference type="GO" id="GO:0048038">
    <property type="term" value="F:quinone binding"/>
    <property type="evidence" value="ECO:0007669"/>
    <property type="project" value="InterPro"/>
</dbReference>
<dbReference type="InterPro" id="IPR029014">
    <property type="entry name" value="NiFe-Hase_large"/>
</dbReference>
<keyword evidence="2" id="KW-0520">NAD</keyword>
<accession>A0A6S6TH00</accession>
<keyword evidence="5" id="KW-0456">Lyase</keyword>
<evidence type="ECO:0000256" key="2">
    <source>
        <dbReference type="ARBA" id="ARBA00023027"/>
    </source>
</evidence>